<feature type="chain" id="PRO_5009445783" evidence="1">
    <location>
        <begin position="26"/>
        <end position="83"/>
    </location>
</feature>
<name>A0A1E1KBZ7_9HELO</name>
<accession>A0A1E1KBZ7</accession>
<proteinExistence type="predicted"/>
<dbReference type="EMBL" id="FJUX01000023">
    <property type="protein sequence ID" value="CZS95573.1"/>
    <property type="molecule type" value="Genomic_DNA"/>
</dbReference>
<dbReference type="Proteomes" id="UP000178912">
    <property type="component" value="Unassembled WGS sequence"/>
</dbReference>
<evidence type="ECO:0000256" key="1">
    <source>
        <dbReference type="SAM" id="SignalP"/>
    </source>
</evidence>
<evidence type="ECO:0000313" key="3">
    <source>
        <dbReference type="Proteomes" id="UP000178912"/>
    </source>
</evidence>
<sequence length="83" mass="9104">MSRESTSNLVLKFFIFALMLSLTSASDHLSFRYFEGAHNWSLLWNFPVEIGAEDGLGCGSSVGENDENLVGAFCKLKVVPSNT</sequence>
<reference evidence="3" key="1">
    <citation type="submission" date="2016-03" db="EMBL/GenBank/DDBJ databases">
        <authorList>
            <person name="Guldener U."/>
        </authorList>
    </citation>
    <scope>NUCLEOTIDE SEQUENCE [LARGE SCALE GENOMIC DNA]</scope>
    <source>
        <strain evidence="3">04CH-RAC-A.6.1</strain>
    </source>
</reference>
<dbReference type="AlphaFoldDB" id="A0A1E1KBZ7"/>
<protein>
    <submittedName>
        <fullName evidence="2">Uncharacterized protein</fullName>
    </submittedName>
</protein>
<keyword evidence="1" id="KW-0732">Signal</keyword>
<keyword evidence="3" id="KW-1185">Reference proteome</keyword>
<gene>
    <name evidence="2" type="ORF">RAG0_05172</name>
</gene>
<organism evidence="2 3">
    <name type="scientific">Rhynchosporium agropyri</name>
    <dbReference type="NCBI Taxonomy" id="914238"/>
    <lineage>
        <taxon>Eukaryota</taxon>
        <taxon>Fungi</taxon>
        <taxon>Dikarya</taxon>
        <taxon>Ascomycota</taxon>
        <taxon>Pezizomycotina</taxon>
        <taxon>Leotiomycetes</taxon>
        <taxon>Helotiales</taxon>
        <taxon>Ploettnerulaceae</taxon>
        <taxon>Rhynchosporium</taxon>
    </lineage>
</organism>
<feature type="signal peptide" evidence="1">
    <location>
        <begin position="1"/>
        <end position="25"/>
    </location>
</feature>
<evidence type="ECO:0000313" key="2">
    <source>
        <dbReference type="EMBL" id="CZS95573.1"/>
    </source>
</evidence>